<evidence type="ECO:0000313" key="3">
    <source>
        <dbReference type="Proteomes" id="UP000695022"/>
    </source>
</evidence>
<dbReference type="RefSeq" id="XP_014674748.1">
    <property type="nucleotide sequence ID" value="XM_014819262.1"/>
</dbReference>
<gene>
    <name evidence="4 5 6" type="primary">LOC106814889</name>
</gene>
<dbReference type="InterPro" id="IPR011765">
    <property type="entry name" value="Pept_M16_N"/>
</dbReference>
<dbReference type="RefSeq" id="XP_014674751.1">
    <property type="nucleotide sequence ID" value="XM_014819265.1"/>
</dbReference>
<dbReference type="PANTHER" id="PTHR11851">
    <property type="entry name" value="METALLOPROTEASE"/>
    <property type="match status" value="1"/>
</dbReference>
<organism evidence="3 5">
    <name type="scientific">Priapulus caudatus</name>
    <name type="common">Priapulid worm</name>
    <dbReference type="NCBI Taxonomy" id="37621"/>
    <lineage>
        <taxon>Eukaryota</taxon>
        <taxon>Metazoa</taxon>
        <taxon>Ecdysozoa</taxon>
        <taxon>Scalidophora</taxon>
        <taxon>Priapulida</taxon>
        <taxon>Priapulimorpha</taxon>
        <taxon>Priapulimorphida</taxon>
        <taxon>Priapulidae</taxon>
        <taxon>Priapulus</taxon>
    </lineage>
</organism>
<name>A0ABM1ERC8_PRICU</name>
<evidence type="ECO:0000313" key="6">
    <source>
        <dbReference type="RefSeq" id="XP_014674751.1"/>
    </source>
</evidence>
<dbReference type="SUPFAM" id="SSF63411">
    <property type="entry name" value="LuxS/MPP-like metallohydrolase"/>
    <property type="match status" value="2"/>
</dbReference>
<dbReference type="PANTHER" id="PTHR11851:SF226">
    <property type="entry name" value="CYTOCHROME B-C1 COMPLEX SUBUNIT 2, MITOCHONDRIAL"/>
    <property type="match status" value="1"/>
</dbReference>
<dbReference type="GeneID" id="106814889"/>
<dbReference type="Pfam" id="PF00675">
    <property type="entry name" value="Peptidase_M16"/>
    <property type="match status" value="1"/>
</dbReference>
<sequence length="452" mass="47083">MRSSASAIGRRLYAAQAAAAQKTEAVQASLQKEQPKISKLANGIQVVSVENFSPVSKVVVVYNAGARFESSQNLGVTHALRNAGALATKDTSFFGNVRNLESFGASLSATGTREHLIYTLDVLRNNFDAAMPFLASVVTAPVFNQWELDAAANRLKVNLAHYEQSACMRVMETVHAAAYRDTLGRSLYSPAYMVGRHDAAAMADHWGRYCTPGRLAVVGLGVSHASLIDHVSHRFTAAAGGASADATTARFGGGEIRELTGAPLAHAAVVAEGAAVTSARDVVALALLQKLLGAGPTIKYGATATTLTSSLAKVATGPFAASAVNASYTDSGVFGFYVVGQPADMAALLRAGMEEVRSLAKNGVTDQQLQQVKQQLAAAVLMEEEDANEYAICLATQALHSGDLISSNDVLAAIAAATAADVAAAAKRIVTGKLAMSAVGDLRNTPYLDELV</sequence>
<feature type="domain" description="Peptidase M16 N-terminal" evidence="1">
    <location>
        <begin position="46"/>
        <end position="190"/>
    </location>
</feature>
<dbReference type="InterPro" id="IPR011249">
    <property type="entry name" value="Metalloenz_LuxS/M16"/>
</dbReference>
<dbReference type="Proteomes" id="UP000695022">
    <property type="component" value="Unplaced"/>
</dbReference>
<dbReference type="Pfam" id="PF05193">
    <property type="entry name" value="Peptidase_M16_C"/>
    <property type="match status" value="1"/>
</dbReference>
<dbReference type="Gene3D" id="3.30.830.10">
    <property type="entry name" value="Metalloenzyme, LuxS/M16 peptidase-like"/>
    <property type="match status" value="2"/>
</dbReference>
<evidence type="ECO:0000313" key="5">
    <source>
        <dbReference type="RefSeq" id="XP_014674749.1"/>
    </source>
</evidence>
<dbReference type="InterPro" id="IPR007863">
    <property type="entry name" value="Peptidase_M16_C"/>
</dbReference>
<protein>
    <submittedName>
        <fullName evidence="4 5">Cytochrome b-c1 complex subunit 2, mitochondrial-like</fullName>
    </submittedName>
</protein>
<dbReference type="RefSeq" id="XP_014674749.1">
    <property type="nucleotide sequence ID" value="XM_014819263.1"/>
</dbReference>
<keyword evidence="3" id="KW-1185">Reference proteome</keyword>
<proteinExistence type="predicted"/>
<dbReference type="InterPro" id="IPR050361">
    <property type="entry name" value="MPP/UQCRC_Complex"/>
</dbReference>
<evidence type="ECO:0000313" key="4">
    <source>
        <dbReference type="RefSeq" id="XP_014674748.1"/>
    </source>
</evidence>
<evidence type="ECO:0000259" key="2">
    <source>
        <dbReference type="Pfam" id="PF05193"/>
    </source>
</evidence>
<feature type="domain" description="Peptidase M16 C-terminal" evidence="2">
    <location>
        <begin position="202"/>
        <end position="376"/>
    </location>
</feature>
<evidence type="ECO:0000259" key="1">
    <source>
        <dbReference type="Pfam" id="PF00675"/>
    </source>
</evidence>
<reference evidence="4 5" key="1">
    <citation type="submission" date="2025-05" db="UniProtKB">
        <authorList>
            <consortium name="RefSeq"/>
        </authorList>
    </citation>
    <scope>IDENTIFICATION</scope>
</reference>
<accession>A0ABM1ERC8</accession>